<dbReference type="GO" id="GO:0009279">
    <property type="term" value="C:cell outer membrane"/>
    <property type="evidence" value="ECO:0007669"/>
    <property type="project" value="UniProtKB-SubCell"/>
</dbReference>
<evidence type="ECO:0000256" key="2">
    <source>
        <dbReference type="ARBA" id="ARBA00023136"/>
    </source>
</evidence>
<gene>
    <name evidence="6" type="primary">yiaD_2</name>
    <name evidence="6" type="ORF">ROA7023_01358</name>
</gene>
<dbReference type="OrthoDB" id="9782229at2"/>
<evidence type="ECO:0000256" key="1">
    <source>
        <dbReference type="ARBA" id="ARBA00004442"/>
    </source>
</evidence>
<dbReference type="PANTHER" id="PTHR30329:SF21">
    <property type="entry name" value="LIPOPROTEIN YIAD-RELATED"/>
    <property type="match status" value="1"/>
</dbReference>
<dbReference type="RefSeq" id="WP_085878244.1">
    <property type="nucleotide sequence ID" value="NZ_FWFZ01000005.1"/>
</dbReference>
<dbReference type="SUPFAM" id="SSF103088">
    <property type="entry name" value="OmpA-like"/>
    <property type="match status" value="1"/>
</dbReference>
<dbReference type="PANTHER" id="PTHR30329">
    <property type="entry name" value="STATOR ELEMENT OF FLAGELLAR MOTOR COMPLEX"/>
    <property type="match status" value="1"/>
</dbReference>
<dbReference type="PRINTS" id="PR01021">
    <property type="entry name" value="OMPADOMAIN"/>
</dbReference>
<evidence type="ECO:0000259" key="5">
    <source>
        <dbReference type="PROSITE" id="PS51123"/>
    </source>
</evidence>
<dbReference type="Proteomes" id="UP000193900">
    <property type="component" value="Unassembled WGS sequence"/>
</dbReference>
<dbReference type="PROSITE" id="PS51257">
    <property type="entry name" value="PROKAR_LIPOPROTEIN"/>
    <property type="match status" value="1"/>
</dbReference>
<sequence length="220" mass="22850">MNIRQTTLALTAGAMTLAGCSDMRSPDNPNRNTQTGAAAGAIFGGLVGAATSAGEDADERRRRILGGAAIGGALGAATGYSLDRQEAELRRSMGSQVDIRNTGSNLIVTLPQDILFATDSATLTGALQSDISALANSMNTYPGTTITVIGHTDNTGDATYNQNLSRRRAQAVTSVLISNGVAPARINTIGRGEEAPVADNLTDEGRRQNRRVEIIINPPA</sequence>
<dbReference type="CDD" id="cd07185">
    <property type="entry name" value="OmpA_C-like"/>
    <property type="match status" value="1"/>
</dbReference>
<dbReference type="EMBL" id="FWFZ01000005">
    <property type="protein sequence ID" value="SLN36897.1"/>
    <property type="molecule type" value="Genomic_DNA"/>
</dbReference>
<dbReference type="AlphaFoldDB" id="A0A1Y5SBG0"/>
<reference evidence="6 7" key="1">
    <citation type="submission" date="2017-03" db="EMBL/GenBank/DDBJ databases">
        <authorList>
            <person name="Afonso C.L."/>
            <person name="Miller P.J."/>
            <person name="Scott M.A."/>
            <person name="Spackman E."/>
            <person name="Goraichik I."/>
            <person name="Dimitrov K.M."/>
            <person name="Suarez D.L."/>
            <person name="Swayne D.E."/>
        </authorList>
    </citation>
    <scope>NUCLEOTIDE SEQUENCE [LARGE SCALE GENOMIC DNA]</scope>
    <source>
        <strain evidence="6 7">CECT 7023</strain>
    </source>
</reference>
<evidence type="ECO:0000256" key="4">
    <source>
        <dbReference type="PROSITE-ProRule" id="PRU00473"/>
    </source>
</evidence>
<name>A0A1Y5SBG0_9RHOB</name>
<proteinExistence type="predicted"/>
<dbReference type="InterPro" id="IPR006665">
    <property type="entry name" value="OmpA-like"/>
</dbReference>
<evidence type="ECO:0000313" key="7">
    <source>
        <dbReference type="Proteomes" id="UP000193900"/>
    </source>
</evidence>
<dbReference type="Gene3D" id="3.30.1330.60">
    <property type="entry name" value="OmpA-like domain"/>
    <property type="match status" value="1"/>
</dbReference>
<keyword evidence="6" id="KW-0449">Lipoprotein</keyword>
<dbReference type="Pfam" id="PF00691">
    <property type="entry name" value="OmpA"/>
    <property type="match status" value="1"/>
</dbReference>
<keyword evidence="3" id="KW-0998">Cell outer membrane</keyword>
<accession>A0A1Y5SBG0</accession>
<protein>
    <submittedName>
        <fullName evidence="6">Putative lipoprotein YiaD</fullName>
    </submittedName>
</protein>
<dbReference type="PRINTS" id="PR01023">
    <property type="entry name" value="NAFLGMOTY"/>
</dbReference>
<organism evidence="6 7">
    <name type="scientific">Roseisalinus antarcticus</name>
    <dbReference type="NCBI Taxonomy" id="254357"/>
    <lineage>
        <taxon>Bacteria</taxon>
        <taxon>Pseudomonadati</taxon>
        <taxon>Pseudomonadota</taxon>
        <taxon>Alphaproteobacteria</taxon>
        <taxon>Rhodobacterales</taxon>
        <taxon>Roseobacteraceae</taxon>
        <taxon>Roseisalinus</taxon>
    </lineage>
</organism>
<comment type="subcellular location">
    <subcellularLocation>
        <location evidence="1">Cell outer membrane</location>
    </subcellularLocation>
</comment>
<evidence type="ECO:0000313" key="6">
    <source>
        <dbReference type="EMBL" id="SLN36897.1"/>
    </source>
</evidence>
<dbReference type="InterPro" id="IPR036737">
    <property type="entry name" value="OmpA-like_sf"/>
</dbReference>
<keyword evidence="7" id="KW-1185">Reference proteome</keyword>
<feature type="domain" description="OmpA-like" evidence="5">
    <location>
        <begin position="103"/>
        <end position="220"/>
    </location>
</feature>
<dbReference type="InterPro" id="IPR050330">
    <property type="entry name" value="Bact_OuterMem_StrucFunc"/>
</dbReference>
<keyword evidence="2 4" id="KW-0472">Membrane</keyword>
<evidence type="ECO:0000256" key="3">
    <source>
        <dbReference type="ARBA" id="ARBA00023237"/>
    </source>
</evidence>
<dbReference type="PROSITE" id="PS51123">
    <property type="entry name" value="OMPA_2"/>
    <property type="match status" value="1"/>
</dbReference>
<dbReference type="InterPro" id="IPR006664">
    <property type="entry name" value="OMP_bac"/>
</dbReference>